<evidence type="ECO:0000256" key="1">
    <source>
        <dbReference type="SAM" id="MobiDB-lite"/>
    </source>
</evidence>
<accession>A0A543F5M5</accession>
<feature type="compositionally biased region" description="Basic and acidic residues" evidence="1">
    <location>
        <begin position="10"/>
        <end position="21"/>
    </location>
</feature>
<dbReference type="Proteomes" id="UP000316331">
    <property type="component" value="Unassembled WGS sequence"/>
</dbReference>
<reference evidence="2 3" key="1">
    <citation type="submission" date="2019-06" db="EMBL/GenBank/DDBJ databases">
        <title>Sequencing the genomes of 1000 actinobacteria strains.</title>
        <authorList>
            <person name="Klenk H.-P."/>
        </authorList>
    </citation>
    <scope>NUCLEOTIDE SEQUENCE [LARGE SCALE GENOMIC DNA]</scope>
    <source>
        <strain evidence="2 3">DSM 103495</strain>
    </source>
</reference>
<evidence type="ECO:0000313" key="3">
    <source>
        <dbReference type="Proteomes" id="UP000316331"/>
    </source>
</evidence>
<dbReference type="AlphaFoldDB" id="A0A543F5M5"/>
<feature type="region of interest" description="Disordered" evidence="1">
    <location>
        <begin position="1"/>
        <end position="21"/>
    </location>
</feature>
<dbReference type="OrthoDB" id="4551029at2"/>
<dbReference type="InterPro" id="IPR021295">
    <property type="entry name" value="DUF2867"/>
</dbReference>
<name>A0A543F5M5_9NOCA</name>
<proteinExistence type="predicted"/>
<dbReference type="EMBL" id="VFPG01000001">
    <property type="protein sequence ID" value="TQM29100.1"/>
    <property type="molecule type" value="Genomic_DNA"/>
</dbReference>
<keyword evidence="3" id="KW-1185">Reference proteome</keyword>
<organism evidence="2 3">
    <name type="scientific">Nocardia bhagyanarayanae</name>
    <dbReference type="NCBI Taxonomy" id="1215925"/>
    <lineage>
        <taxon>Bacteria</taxon>
        <taxon>Bacillati</taxon>
        <taxon>Actinomycetota</taxon>
        <taxon>Actinomycetes</taxon>
        <taxon>Mycobacteriales</taxon>
        <taxon>Nocardiaceae</taxon>
        <taxon>Nocardia</taxon>
    </lineage>
</organism>
<evidence type="ECO:0000313" key="2">
    <source>
        <dbReference type="EMBL" id="TQM29100.1"/>
    </source>
</evidence>
<dbReference type="Pfam" id="PF11066">
    <property type="entry name" value="DUF2867"/>
    <property type="match status" value="1"/>
</dbReference>
<protein>
    <submittedName>
        <fullName evidence="2">Uncharacterized protein DUF2867</fullName>
    </submittedName>
</protein>
<dbReference type="RefSeq" id="WP_141807634.1">
    <property type="nucleotide sequence ID" value="NZ_VFPG01000001.1"/>
</dbReference>
<gene>
    <name evidence="2" type="ORF">FB390_0690</name>
</gene>
<sequence>MTTPYPVPTARHEGKIPDTEHTERPWRIHEIAPEFELYDVWALPTPGGPDDLPRLVRLITTGDDTPQPLAFRVLFDIRWKLGALLGWDGPDSGVGARVTSLRERLPDDLRAGPRGPDTENFPFTSVYLTENEWAAEMANRTVHTVMHIGWVPDGSGYRGQMAVLVKPNGLFGKVYMAAIAPFRYTLVYPALMRIFERGWQRQPA</sequence>
<comment type="caution">
    <text evidence="2">The sequence shown here is derived from an EMBL/GenBank/DDBJ whole genome shotgun (WGS) entry which is preliminary data.</text>
</comment>